<reference evidence="3" key="1">
    <citation type="submission" date="2011-12" db="EMBL/GenBank/DDBJ databases">
        <authorList>
            <consortium name="The Broad Institute Genome Sequencing Platform"/>
            <person name="Russ C."/>
            <person name="Tyler B."/>
            <person name="Panabieres F."/>
            <person name="Shan W."/>
            <person name="Tripathy S."/>
            <person name="Grunwald N."/>
            <person name="Machado M."/>
            <person name="Young S.K."/>
            <person name="Zeng Q."/>
            <person name="Gargeya S."/>
            <person name="Fitzgerald M."/>
            <person name="Haas B."/>
            <person name="Abouelleil A."/>
            <person name="Alvarado L."/>
            <person name="Arachchi H.M."/>
            <person name="Berlin A."/>
            <person name="Chapman S.B."/>
            <person name="Gearin G."/>
            <person name="Goldberg J."/>
            <person name="Griggs A."/>
            <person name="Gujja S."/>
            <person name="Hansen M."/>
            <person name="Heiman D."/>
            <person name="Howarth C."/>
            <person name="Larimer J."/>
            <person name="Lui A."/>
            <person name="MacDonald P.J.P."/>
            <person name="McCowen C."/>
            <person name="Montmayeur A."/>
            <person name="Murphy C."/>
            <person name="Neiman D."/>
            <person name="Pearson M."/>
            <person name="Priest M."/>
            <person name="Roberts A."/>
            <person name="Saif S."/>
            <person name="Shea T."/>
            <person name="Sisk P."/>
            <person name="Stolte C."/>
            <person name="Sykes S."/>
            <person name="Wortman J."/>
            <person name="Nusbaum C."/>
            <person name="Birren B."/>
        </authorList>
    </citation>
    <scope>NUCLEOTIDE SEQUENCE [LARGE SCALE GENOMIC DNA]</scope>
    <source>
        <strain evidence="3">INRA-310</strain>
    </source>
</reference>
<organism evidence="2 3">
    <name type="scientific">Phytophthora nicotianae (strain INRA-310)</name>
    <name type="common">Phytophthora parasitica</name>
    <dbReference type="NCBI Taxonomy" id="761204"/>
    <lineage>
        <taxon>Eukaryota</taxon>
        <taxon>Sar</taxon>
        <taxon>Stramenopiles</taxon>
        <taxon>Oomycota</taxon>
        <taxon>Peronosporomycetes</taxon>
        <taxon>Peronosporales</taxon>
        <taxon>Peronosporaceae</taxon>
        <taxon>Phytophthora</taxon>
    </lineage>
</organism>
<dbReference type="Pfam" id="PF00612">
    <property type="entry name" value="IQ"/>
    <property type="match status" value="1"/>
</dbReference>
<dbReference type="CDD" id="cd00201">
    <property type="entry name" value="WW"/>
    <property type="match status" value="3"/>
</dbReference>
<dbReference type="GeneID" id="20173053"/>
<dbReference type="SUPFAM" id="SSF51045">
    <property type="entry name" value="WW domain"/>
    <property type="match status" value="3"/>
</dbReference>
<accession>W2RD63</accession>
<name>W2RD63_PHYN3</name>
<gene>
    <name evidence="2" type="ORF">PPTG_02837</name>
</gene>
<reference evidence="2 3" key="2">
    <citation type="submission" date="2013-11" db="EMBL/GenBank/DDBJ databases">
        <title>The Genome Sequence of Phytophthora parasitica INRA-310.</title>
        <authorList>
            <consortium name="The Broad Institute Genomics Platform"/>
            <person name="Russ C."/>
            <person name="Tyler B."/>
            <person name="Panabieres F."/>
            <person name="Shan W."/>
            <person name="Tripathy S."/>
            <person name="Grunwald N."/>
            <person name="Machado M."/>
            <person name="Johnson C.S."/>
            <person name="Arredondo F."/>
            <person name="Hong C."/>
            <person name="Coffey M."/>
            <person name="Young S.K."/>
            <person name="Zeng Q."/>
            <person name="Gargeya S."/>
            <person name="Fitzgerald M."/>
            <person name="Abouelleil A."/>
            <person name="Alvarado L."/>
            <person name="Chapman S.B."/>
            <person name="Gainer-Dewar J."/>
            <person name="Goldberg J."/>
            <person name="Griggs A."/>
            <person name="Gujja S."/>
            <person name="Hansen M."/>
            <person name="Howarth C."/>
            <person name="Imamovic A."/>
            <person name="Ireland A."/>
            <person name="Larimer J."/>
            <person name="McCowan C."/>
            <person name="Murphy C."/>
            <person name="Pearson M."/>
            <person name="Poon T.W."/>
            <person name="Priest M."/>
            <person name="Roberts A."/>
            <person name="Saif S."/>
            <person name="Shea T."/>
            <person name="Sykes S."/>
            <person name="Wortman J."/>
            <person name="Nusbaum C."/>
            <person name="Birren B."/>
        </authorList>
    </citation>
    <scope>NUCLEOTIDE SEQUENCE [LARGE SCALE GENOMIC DNA]</scope>
    <source>
        <strain evidence="2 3">INRA-310</strain>
    </source>
</reference>
<dbReference type="AlphaFoldDB" id="W2RD63"/>
<dbReference type="OMA" id="WIAHITR"/>
<evidence type="ECO:0000259" key="1">
    <source>
        <dbReference type="PROSITE" id="PS50020"/>
    </source>
</evidence>
<feature type="domain" description="WW" evidence="1">
    <location>
        <begin position="429"/>
        <end position="457"/>
    </location>
</feature>
<protein>
    <recommendedName>
        <fullName evidence="1">WW domain-containing protein</fullName>
    </recommendedName>
</protein>
<feature type="domain" description="WW" evidence="1">
    <location>
        <begin position="255"/>
        <end position="275"/>
    </location>
</feature>
<dbReference type="CDD" id="cd19757">
    <property type="entry name" value="Bbox1"/>
    <property type="match status" value="1"/>
</dbReference>
<dbReference type="RefSeq" id="XP_008892386.1">
    <property type="nucleotide sequence ID" value="XM_008894138.1"/>
</dbReference>
<dbReference type="Proteomes" id="UP000018817">
    <property type="component" value="Unassembled WGS sequence"/>
</dbReference>
<evidence type="ECO:0000313" key="2">
    <source>
        <dbReference type="EMBL" id="ETN23191.1"/>
    </source>
</evidence>
<dbReference type="InterPro" id="IPR001202">
    <property type="entry name" value="WW_dom"/>
</dbReference>
<dbReference type="SMART" id="SM00456">
    <property type="entry name" value="WW"/>
    <property type="match status" value="5"/>
</dbReference>
<dbReference type="EMBL" id="KI669562">
    <property type="protein sequence ID" value="ETN23191.1"/>
    <property type="molecule type" value="Genomic_DNA"/>
</dbReference>
<dbReference type="OrthoDB" id="63972at2759"/>
<dbReference type="VEuPathDB" id="FungiDB:PPTG_02837"/>
<evidence type="ECO:0000313" key="3">
    <source>
        <dbReference type="Proteomes" id="UP000018817"/>
    </source>
</evidence>
<dbReference type="SMART" id="SM00015">
    <property type="entry name" value="IQ"/>
    <property type="match status" value="3"/>
</dbReference>
<feature type="domain" description="WW" evidence="1">
    <location>
        <begin position="595"/>
        <end position="629"/>
    </location>
</feature>
<proteinExistence type="predicted"/>
<dbReference type="Gene3D" id="2.20.70.10">
    <property type="match status" value="5"/>
</dbReference>
<sequence length="642" mass="75178">MSSFDTYPEWPDGLGDPRVSALASNHPRTATDRHEVIAKFRAREAKPLAQKKRPHIRHFQGIQLPQSRCSFHFHCRGAPATKQCHSCANFGENQHGYYCDACFAARHPDFRLPHTWTPVQDVTNQEEEWIAHITRHHLEQDAAELKLLLTETQAFLARSSLPATTATPPPTEKNSAPQTISTSIDFKNTYTTVSRVYGTLQELLGQIHDQLEQKPPLTREEALAKIQSMWKIRKARKQLKALVREVYTSFEDPTTGQTYYYNRYTKETQWTKPAALGSEDLSSCCSNTRKKTKITFESREEEERHAVLKLQAMARCHLARRHMRKLISSIYEKIWDTSTQRFYYHNTKSKEVKWEKPRWVNDEDLQIPRSRYKQLKADEATPSNMVTKMNPKKTRSESLTPETAACMVQRAYRRKIGFRNLLKMCRAVYERIYDPEQGLYYYYNTRTKETTWDKPLLLRGAESDVFTPRTRQKKEREEMLTPDKAARMVQRAFRRKKGFQNLLQMCRAVYERIYDPDQGMYYYHNTRTKETTWEKPLLLRGADSDVFTPRTRQKKLESLMSATISRKPFQWTEEEAATRLQGLYRAKKAKQELGTRLMQRFKQAFDPSSGQAYYVDTLTQEVSWDPPALARRAGVQIETFEE</sequence>
<feature type="domain" description="WW" evidence="1">
    <location>
        <begin position="325"/>
        <end position="359"/>
    </location>
</feature>
<dbReference type="PANTHER" id="PTHR47852">
    <property type="entry name" value="OS06G0298400 PROTEIN"/>
    <property type="match status" value="1"/>
</dbReference>
<feature type="domain" description="WW" evidence="1">
    <location>
        <begin position="510"/>
        <end position="538"/>
    </location>
</feature>
<dbReference type="PROSITE" id="PS50020">
    <property type="entry name" value="WW_DOMAIN_2"/>
    <property type="match status" value="5"/>
</dbReference>
<dbReference type="PANTHER" id="PTHR47852:SF2">
    <property type="entry name" value="WW DOMAIN-CONTAINING PROTEIN"/>
    <property type="match status" value="1"/>
</dbReference>
<dbReference type="PROSITE" id="PS50096">
    <property type="entry name" value="IQ"/>
    <property type="match status" value="3"/>
</dbReference>
<dbReference type="Pfam" id="PF00397">
    <property type="entry name" value="WW"/>
    <property type="match status" value="4"/>
</dbReference>
<dbReference type="InterPro" id="IPR000048">
    <property type="entry name" value="IQ_motif_EF-hand-BS"/>
</dbReference>
<dbReference type="InterPro" id="IPR036020">
    <property type="entry name" value="WW_dom_sf"/>
</dbReference>